<comment type="caution">
    <text evidence="9">The sequence shown here is derived from an EMBL/GenBank/DDBJ whole genome shotgun (WGS) entry which is preliminary data.</text>
</comment>
<accession>A0A0F4LSZ9</accession>
<name>A0A0F4LSZ9_9LACO</name>
<dbReference type="EMBL" id="JXJQ01000008">
    <property type="protein sequence ID" value="KJY61720.1"/>
    <property type="molecule type" value="Genomic_DNA"/>
</dbReference>
<sequence>MEVTVKPFENYQGQTITQVRLKNNQGVEISCLSQGATWYEFLVPNKAGGHQNLLMNFDHCAAYYTNGLCCCQSIGRVAGRIKQGQFNLNNKSIQLPTNENGNTLHGGDQGFRFLNWDFSTEQSSQTASVMFTKKIEAQVDGFPGDCLVHITYTLDNQNKVTLTFTAENGPEATLFNPTCHVYFNFSDRPDLSTHELKINSTQHLQLDSELIPTGQMCANAKTPYDFSDFQNLQTAIQANQGFDDAFVIAGSSQTPQLVASLRETTHGRQVNLLSESNGLIMYTMSQQQPGVSFKRDHGALAQPSEAVALEAQMLPDAINHPNFGDIVLPAHATRKHQIIFALQQN</sequence>
<evidence type="ECO:0000256" key="5">
    <source>
        <dbReference type="PIRNR" id="PIRNR005096"/>
    </source>
</evidence>
<dbReference type="OrthoDB" id="9779408at2"/>
<dbReference type="PANTHER" id="PTHR10091">
    <property type="entry name" value="ALDOSE-1-EPIMERASE"/>
    <property type="match status" value="1"/>
</dbReference>
<dbReference type="HOGENOM" id="CLU_031753_1_1_9"/>
<feature type="binding site" evidence="7">
    <location>
        <position position="243"/>
    </location>
    <ligand>
        <name>beta-D-galactose</name>
        <dbReference type="ChEBI" id="CHEBI:27667"/>
    </ligand>
</feature>
<dbReference type="InterPro" id="IPR008183">
    <property type="entry name" value="Aldose_1/G6P_1-epimerase"/>
</dbReference>
<dbReference type="Pfam" id="PF01263">
    <property type="entry name" value="Aldose_epim"/>
    <property type="match status" value="1"/>
</dbReference>
<dbReference type="GO" id="GO:0005737">
    <property type="term" value="C:cytoplasm"/>
    <property type="evidence" value="ECO:0007669"/>
    <property type="project" value="TreeGrafter"/>
</dbReference>
<dbReference type="CDD" id="cd09019">
    <property type="entry name" value="galactose_mutarotase_like"/>
    <property type="match status" value="1"/>
</dbReference>
<dbReference type="PATRIC" id="fig|1218492.5.peg.907"/>
<gene>
    <name evidence="9" type="ORF">JG30_07690</name>
</gene>
<dbReference type="GO" id="GO:0050558">
    <property type="term" value="F:maltose epimerase activity"/>
    <property type="evidence" value="ECO:0007669"/>
    <property type="project" value="UniProtKB-EC"/>
</dbReference>
<keyword evidence="4 5" id="KW-0119">Carbohydrate metabolism</keyword>
<keyword evidence="10" id="KW-1185">Reference proteome</keyword>
<evidence type="ECO:0000256" key="6">
    <source>
        <dbReference type="PIRSR" id="PIRSR005096-1"/>
    </source>
</evidence>
<evidence type="ECO:0000256" key="4">
    <source>
        <dbReference type="ARBA" id="ARBA00023277"/>
    </source>
</evidence>
<dbReference type="PIRSF" id="PIRSF005096">
    <property type="entry name" value="GALM"/>
    <property type="match status" value="1"/>
</dbReference>
<comment type="pathway">
    <text evidence="1 5">Carbohydrate metabolism; hexose metabolism.</text>
</comment>
<dbReference type="STRING" id="1218492.JG30_07690"/>
<feature type="active site" description="Proton donor" evidence="6">
    <location>
        <position position="180"/>
    </location>
</feature>
<dbReference type="SUPFAM" id="SSF74650">
    <property type="entry name" value="Galactose mutarotase-like"/>
    <property type="match status" value="1"/>
</dbReference>
<evidence type="ECO:0000256" key="8">
    <source>
        <dbReference type="PIRSR" id="PIRSR005096-3"/>
    </source>
</evidence>
<evidence type="ECO:0000313" key="10">
    <source>
        <dbReference type="Proteomes" id="UP000033558"/>
    </source>
</evidence>
<comment type="similarity">
    <text evidence="2 5">Belongs to the aldose epimerase family.</text>
</comment>
<evidence type="ECO:0000256" key="3">
    <source>
        <dbReference type="ARBA" id="ARBA00023235"/>
    </source>
</evidence>
<dbReference type="GO" id="GO:0030246">
    <property type="term" value="F:carbohydrate binding"/>
    <property type="evidence" value="ECO:0007669"/>
    <property type="project" value="InterPro"/>
</dbReference>
<dbReference type="AlphaFoldDB" id="A0A0F4LSZ9"/>
<dbReference type="InterPro" id="IPR015443">
    <property type="entry name" value="Aldose_1-epimerase"/>
</dbReference>
<dbReference type="GO" id="GO:0004034">
    <property type="term" value="F:aldose 1-epimerase activity"/>
    <property type="evidence" value="ECO:0007669"/>
    <property type="project" value="TreeGrafter"/>
</dbReference>
<dbReference type="EC" id="5.1.3.21" evidence="5"/>
<comment type="catalytic activity">
    <reaction evidence="5">
        <text>alpha-maltose = beta-maltose</text>
        <dbReference type="Rhea" id="RHEA:21228"/>
        <dbReference type="ChEBI" id="CHEBI:18147"/>
        <dbReference type="ChEBI" id="CHEBI:18167"/>
        <dbReference type="EC" id="5.1.3.21"/>
    </reaction>
</comment>
<reference evidence="9 10" key="1">
    <citation type="submission" date="2015-01" db="EMBL/GenBank/DDBJ databases">
        <title>Comparative genomics of the lactic acid bacteria isolated from the honey bee gut.</title>
        <authorList>
            <person name="Ellegaard K.M."/>
            <person name="Tamarit D."/>
            <person name="Javelind E."/>
            <person name="Olofsson T."/>
            <person name="Andersson S.G."/>
            <person name="Vasquez A."/>
        </authorList>
    </citation>
    <scope>NUCLEOTIDE SEQUENCE [LARGE SCALE GENOMIC DNA]</scope>
    <source>
        <strain evidence="9 10">Bin4</strain>
    </source>
</reference>
<keyword evidence="3 5" id="KW-0413">Isomerase</keyword>
<dbReference type="GO" id="GO:0033499">
    <property type="term" value="P:galactose catabolic process via UDP-galactose, Leloir pathway"/>
    <property type="evidence" value="ECO:0007669"/>
    <property type="project" value="TreeGrafter"/>
</dbReference>
<dbReference type="Gene3D" id="2.70.98.10">
    <property type="match status" value="1"/>
</dbReference>
<comment type="function">
    <text evidence="5">Catalyzes the interconversion of alpha and beta anomers of maltose.</text>
</comment>
<dbReference type="InterPro" id="IPR047215">
    <property type="entry name" value="Galactose_mutarotase-like"/>
</dbReference>
<evidence type="ECO:0000256" key="7">
    <source>
        <dbReference type="PIRSR" id="PIRSR005096-2"/>
    </source>
</evidence>
<feature type="active site" description="Proton acceptor" evidence="6">
    <location>
        <position position="310"/>
    </location>
</feature>
<dbReference type="RefSeq" id="WP_046316345.1">
    <property type="nucleotide sequence ID" value="NZ_JBHSZT010000001.1"/>
</dbReference>
<protein>
    <recommendedName>
        <fullName evidence="5">Maltose epimerase</fullName>
        <ecNumber evidence="5">5.1.3.21</ecNumber>
    </recommendedName>
</protein>
<dbReference type="InterPro" id="IPR014718">
    <property type="entry name" value="GH-type_carb-bd"/>
</dbReference>
<evidence type="ECO:0000256" key="1">
    <source>
        <dbReference type="ARBA" id="ARBA00005028"/>
    </source>
</evidence>
<evidence type="ECO:0000256" key="2">
    <source>
        <dbReference type="ARBA" id="ARBA00006206"/>
    </source>
</evidence>
<dbReference type="Proteomes" id="UP000033558">
    <property type="component" value="Unassembled WGS sequence"/>
</dbReference>
<dbReference type="UniPathway" id="UPA00242"/>
<dbReference type="InterPro" id="IPR011013">
    <property type="entry name" value="Gal_mutarotase_sf_dom"/>
</dbReference>
<dbReference type="GO" id="GO:0006006">
    <property type="term" value="P:glucose metabolic process"/>
    <property type="evidence" value="ECO:0007669"/>
    <property type="project" value="TreeGrafter"/>
</dbReference>
<evidence type="ECO:0000313" key="9">
    <source>
        <dbReference type="EMBL" id="KJY61720.1"/>
    </source>
</evidence>
<organism evidence="9 10">
    <name type="scientific">Bombilactobacillus mellifer</name>
    <dbReference type="NCBI Taxonomy" id="1218492"/>
    <lineage>
        <taxon>Bacteria</taxon>
        <taxon>Bacillati</taxon>
        <taxon>Bacillota</taxon>
        <taxon>Bacilli</taxon>
        <taxon>Lactobacillales</taxon>
        <taxon>Lactobacillaceae</taxon>
        <taxon>Bombilactobacillus</taxon>
    </lineage>
</organism>
<feature type="binding site" evidence="8">
    <location>
        <begin position="180"/>
        <end position="182"/>
    </location>
    <ligand>
        <name>beta-D-galactose</name>
        <dbReference type="ChEBI" id="CHEBI:27667"/>
    </ligand>
</feature>
<proteinExistence type="inferred from homology"/>
<dbReference type="PANTHER" id="PTHR10091:SF0">
    <property type="entry name" value="GALACTOSE MUTAROTASE"/>
    <property type="match status" value="1"/>
</dbReference>